<evidence type="ECO:0000313" key="2">
    <source>
        <dbReference type="EMBL" id="CAF4525670.1"/>
    </source>
</evidence>
<proteinExistence type="predicted"/>
<feature type="non-terminal residue" evidence="1">
    <location>
        <position position="14"/>
    </location>
</feature>
<evidence type="ECO:0000313" key="3">
    <source>
        <dbReference type="Proteomes" id="UP000677228"/>
    </source>
</evidence>
<accession>A0A8S2GA54</accession>
<name>A0A8S2GA54_9BILA</name>
<dbReference type="EMBL" id="CAJOBA010102563">
    <property type="protein sequence ID" value="CAF4525670.1"/>
    <property type="molecule type" value="Genomic_DNA"/>
</dbReference>
<evidence type="ECO:0000313" key="1">
    <source>
        <dbReference type="EMBL" id="CAF1663590.1"/>
    </source>
</evidence>
<dbReference type="Proteomes" id="UP000682733">
    <property type="component" value="Unassembled WGS sequence"/>
</dbReference>
<organism evidence="1 3">
    <name type="scientific">Didymodactylos carnosus</name>
    <dbReference type="NCBI Taxonomy" id="1234261"/>
    <lineage>
        <taxon>Eukaryota</taxon>
        <taxon>Metazoa</taxon>
        <taxon>Spiralia</taxon>
        <taxon>Gnathifera</taxon>
        <taxon>Rotifera</taxon>
        <taxon>Eurotatoria</taxon>
        <taxon>Bdelloidea</taxon>
        <taxon>Philodinida</taxon>
        <taxon>Philodinidae</taxon>
        <taxon>Didymodactylos</taxon>
    </lineage>
</organism>
<sequence length="14" mass="1542">MSSGNPDLSQEDVY</sequence>
<protein>
    <submittedName>
        <fullName evidence="1">Uncharacterized protein</fullName>
    </submittedName>
</protein>
<dbReference type="Proteomes" id="UP000677228">
    <property type="component" value="Unassembled WGS sequence"/>
</dbReference>
<dbReference type="EMBL" id="CAJNOK010071264">
    <property type="protein sequence ID" value="CAF1663590.1"/>
    <property type="molecule type" value="Genomic_DNA"/>
</dbReference>
<comment type="caution">
    <text evidence="1">The sequence shown here is derived from an EMBL/GenBank/DDBJ whole genome shotgun (WGS) entry which is preliminary data.</text>
</comment>
<gene>
    <name evidence="1" type="ORF">OVA965_LOCUS45411</name>
    <name evidence="2" type="ORF">TMI583_LOCUS48886</name>
</gene>
<reference evidence="1" key="1">
    <citation type="submission" date="2021-02" db="EMBL/GenBank/DDBJ databases">
        <authorList>
            <person name="Nowell W R."/>
        </authorList>
    </citation>
    <scope>NUCLEOTIDE SEQUENCE</scope>
</reference>